<dbReference type="KEGG" id="ote:Oter_0258"/>
<gene>
    <name evidence="1" type="ordered locus">Oter_0258</name>
</gene>
<dbReference type="AlphaFoldDB" id="B1ZPE3"/>
<dbReference type="InterPro" id="IPR000397">
    <property type="entry name" value="Heat_shock_Hsp33"/>
</dbReference>
<dbReference type="HOGENOM" id="CLU_1029884_0_0_0"/>
<proteinExistence type="predicted"/>
<sequence length="267" mass="30343">MPETTPPNLADPGLQVTTSFVRSRNVLMARADFGDLFVDYYLHLGQHQIHPSQPVDAMFKRALAAFVLHCASRPRNELTAWTINFQSPMVNLFLTGDNETGAVAGRAFEENVKEMPENLFYADTVRVGHPMRRSAVSFAGADPITAAEKFYSQSEQRAARYFQLGEEEFALITEHPDVDAPWMRGLTVDGVRELDRTETLVPMEQRVYRWHCGCNQERMLEVLAPAMKQDPEGLFGDEEKIEIRCPRCGARYSITREALEAFMVRPR</sequence>
<protein>
    <recommendedName>
        <fullName evidence="3">Disulfide bond chaperone</fullName>
    </recommendedName>
</protein>
<keyword evidence="2" id="KW-1185">Reference proteome</keyword>
<organism evidence="1 2">
    <name type="scientific">Opitutus terrae (strain DSM 11246 / JCM 15787 / PB90-1)</name>
    <dbReference type="NCBI Taxonomy" id="452637"/>
    <lineage>
        <taxon>Bacteria</taxon>
        <taxon>Pseudomonadati</taxon>
        <taxon>Verrucomicrobiota</taxon>
        <taxon>Opitutia</taxon>
        <taxon>Opitutales</taxon>
        <taxon>Opitutaceae</taxon>
        <taxon>Opitutus</taxon>
    </lineage>
</organism>
<accession>B1ZPE3</accession>
<dbReference type="Pfam" id="PF01430">
    <property type="entry name" value="HSP33"/>
    <property type="match status" value="1"/>
</dbReference>
<dbReference type="GO" id="GO:0006457">
    <property type="term" value="P:protein folding"/>
    <property type="evidence" value="ECO:0007669"/>
    <property type="project" value="InterPro"/>
</dbReference>
<evidence type="ECO:0008006" key="3">
    <source>
        <dbReference type="Google" id="ProtNLM"/>
    </source>
</evidence>
<evidence type="ECO:0000313" key="2">
    <source>
        <dbReference type="Proteomes" id="UP000007013"/>
    </source>
</evidence>
<dbReference type="eggNOG" id="COG1281">
    <property type="taxonomic scope" value="Bacteria"/>
</dbReference>
<dbReference type="InterPro" id="IPR016154">
    <property type="entry name" value="Heat_shock_Hsp33_C"/>
</dbReference>
<dbReference type="STRING" id="452637.Oter_0258"/>
<dbReference type="Gene3D" id="3.90.1280.10">
    <property type="entry name" value="HSP33 redox switch-like"/>
    <property type="match status" value="1"/>
</dbReference>
<dbReference type="EMBL" id="CP001032">
    <property type="protein sequence ID" value="ACB73548.1"/>
    <property type="molecule type" value="Genomic_DNA"/>
</dbReference>
<dbReference type="RefSeq" id="WP_012373086.1">
    <property type="nucleotide sequence ID" value="NC_010571.1"/>
</dbReference>
<dbReference type="GO" id="GO:0051082">
    <property type="term" value="F:unfolded protein binding"/>
    <property type="evidence" value="ECO:0007669"/>
    <property type="project" value="InterPro"/>
</dbReference>
<dbReference type="Proteomes" id="UP000007013">
    <property type="component" value="Chromosome"/>
</dbReference>
<dbReference type="GO" id="GO:0005737">
    <property type="term" value="C:cytoplasm"/>
    <property type="evidence" value="ECO:0007669"/>
    <property type="project" value="InterPro"/>
</dbReference>
<dbReference type="SUPFAM" id="SSF118352">
    <property type="entry name" value="HSP33 redox switch-like"/>
    <property type="match status" value="1"/>
</dbReference>
<name>B1ZPE3_OPITP</name>
<evidence type="ECO:0000313" key="1">
    <source>
        <dbReference type="EMBL" id="ACB73548.1"/>
    </source>
</evidence>
<dbReference type="OrthoDB" id="197748at2"/>
<reference evidence="1 2" key="1">
    <citation type="journal article" date="2011" name="J. Bacteriol.">
        <title>Genome sequence of the verrucomicrobium Opitutus terrae PB90-1, an abundant inhabitant of rice paddy soil ecosystems.</title>
        <authorList>
            <person name="van Passel M.W."/>
            <person name="Kant R."/>
            <person name="Palva A."/>
            <person name="Copeland A."/>
            <person name="Lucas S."/>
            <person name="Lapidus A."/>
            <person name="Glavina del Rio T."/>
            <person name="Pitluck S."/>
            <person name="Goltsman E."/>
            <person name="Clum A."/>
            <person name="Sun H."/>
            <person name="Schmutz J."/>
            <person name="Larimer F.W."/>
            <person name="Land M.L."/>
            <person name="Hauser L."/>
            <person name="Kyrpides N."/>
            <person name="Mikhailova N."/>
            <person name="Richardson P.P."/>
            <person name="Janssen P.H."/>
            <person name="de Vos W.M."/>
            <person name="Smidt H."/>
        </authorList>
    </citation>
    <scope>NUCLEOTIDE SEQUENCE [LARGE SCALE GENOMIC DNA]</scope>
    <source>
        <strain evidence="2">DSM 11246 / JCM 15787 / PB90-1</strain>
    </source>
</reference>